<dbReference type="Gene3D" id="3.50.50.60">
    <property type="entry name" value="FAD/NAD(P)-binding domain"/>
    <property type="match status" value="1"/>
</dbReference>
<evidence type="ECO:0000313" key="1">
    <source>
        <dbReference type="EMBL" id="KAG0248991.1"/>
    </source>
</evidence>
<comment type="caution">
    <text evidence="1">The sequence shown here is derived from an EMBL/GenBank/DDBJ whole genome shotgun (WGS) entry which is preliminary data.</text>
</comment>
<protein>
    <submittedName>
        <fullName evidence="1">Uncharacterized protein</fullName>
    </submittedName>
</protein>
<dbReference type="AlphaFoldDB" id="A0A9P6PNB9"/>
<accession>A0A9P6PNB9</accession>
<organism evidence="1 2">
    <name type="scientific">Mortierella polycephala</name>
    <dbReference type="NCBI Taxonomy" id="41804"/>
    <lineage>
        <taxon>Eukaryota</taxon>
        <taxon>Fungi</taxon>
        <taxon>Fungi incertae sedis</taxon>
        <taxon>Mucoromycota</taxon>
        <taxon>Mortierellomycotina</taxon>
        <taxon>Mortierellomycetes</taxon>
        <taxon>Mortierellales</taxon>
        <taxon>Mortierellaceae</taxon>
        <taxon>Mortierella</taxon>
    </lineage>
</organism>
<name>A0A9P6PNB9_9FUNG</name>
<evidence type="ECO:0000313" key="2">
    <source>
        <dbReference type="Proteomes" id="UP000726737"/>
    </source>
</evidence>
<keyword evidence="2" id="KW-1185">Reference proteome</keyword>
<dbReference type="OrthoDB" id="655030at2759"/>
<dbReference type="SUPFAM" id="SSF51905">
    <property type="entry name" value="FAD/NAD(P)-binding domain"/>
    <property type="match status" value="1"/>
</dbReference>
<proteinExistence type="predicted"/>
<dbReference type="EMBL" id="JAAAJA010000886">
    <property type="protein sequence ID" value="KAG0248991.1"/>
    <property type="molecule type" value="Genomic_DNA"/>
</dbReference>
<gene>
    <name evidence="1" type="ORF">BG011_009685</name>
</gene>
<dbReference type="InterPro" id="IPR036188">
    <property type="entry name" value="FAD/NAD-bd_sf"/>
</dbReference>
<sequence length="89" mass="10031">YFTEMILLGKRFLSVNHTTNCVRVDCADNTYYEADIVIGTNGHYSAIQQSIYKDLKEKDMLRIRRGGRDGVYLYGGHDGSTGHAKVLTV</sequence>
<feature type="non-terminal residue" evidence="1">
    <location>
        <position position="1"/>
    </location>
</feature>
<reference evidence="1" key="1">
    <citation type="journal article" date="2020" name="Fungal Divers.">
        <title>Resolving the Mortierellaceae phylogeny through synthesis of multi-gene phylogenetics and phylogenomics.</title>
        <authorList>
            <person name="Vandepol N."/>
            <person name="Liber J."/>
            <person name="Desiro A."/>
            <person name="Na H."/>
            <person name="Kennedy M."/>
            <person name="Barry K."/>
            <person name="Grigoriev I.V."/>
            <person name="Miller A.N."/>
            <person name="O'Donnell K."/>
            <person name="Stajich J.E."/>
            <person name="Bonito G."/>
        </authorList>
    </citation>
    <scope>NUCLEOTIDE SEQUENCE</scope>
    <source>
        <strain evidence="1">KOD948</strain>
    </source>
</reference>
<dbReference type="Proteomes" id="UP000726737">
    <property type="component" value="Unassembled WGS sequence"/>
</dbReference>